<dbReference type="InterPro" id="IPR034660">
    <property type="entry name" value="DinB/YfiT-like"/>
</dbReference>
<sequence>MTHHAQAERAALCDTFEAVGPHAPTLCDPWDTAELAAHLVIRERRPDLAVGIVVPNLRARTERAQRSYAAKPWPELVDLVRTGPPVWSPTRLGPVDEAVNMLEFFVHHEDVLRARASGPQREVGEDLQAALWSSLGRLGKLLFRRARTGVVLLAPGHGRLVAHGPTGLGTVILQGEPTELVLTGFGRPQAAAIEPQGSADAVQALLASPLGLG</sequence>
<dbReference type="OrthoDB" id="3268903at2"/>
<dbReference type="Proteomes" id="UP000199019">
    <property type="component" value="Unassembled WGS sequence"/>
</dbReference>
<accession>A0A1H9X3L0</accession>
<dbReference type="NCBIfam" id="TIGR03083">
    <property type="entry name" value="maleylpyruvate isomerase family mycothiol-dependent enzyme"/>
    <property type="match status" value="1"/>
</dbReference>
<evidence type="ECO:0000313" key="2">
    <source>
        <dbReference type="Proteomes" id="UP000199019"/>
    </source>
</evidence>
<evidence type="ECO:0000313" key="1">
    <source>
        <dbReference type="EMBL" id="SES40223.1"/>
    </source>
</evidence>
<dbReference type="AlphaFoldDB" id="A0A1H9X3L0"/>
<dbReference type="InterPro" id="IPR017517">
    <property type="entry name" value="Maleyloyr_isom"/>
</dbReference>
<proteinExistence type="predicted"/>
<dbReference type="EMBL" id="FOHB01000006">
    <property type="protein sequence ID" value="SES40223.1"/>
    <property type="molecule type" value="Genomic_DNA"/>
</dbReference>
<dbReference type="STRING" id="587636.SAMN05216199_3356"/>
<dbReference type="SUPFAM" id="SSF109854">
    <property type="entry name" value="DinB/YfiT-like putative metalloenzymes"/>
    <property type="match status" value="1"/>
</dbReference>
<dbReference type="RefSeq" id="WP_091760971.1">
    <property type="nucleotide sequence ID" value="NZ_FOHB01000006.1"/>
</dbReference>
<protein>
    <submittedName>
        <fullName evidence="1">TIGR03085 family protein</fullName>
    </submittedName>
</protein>
<gene>
    <name evidence="1" type="ORF">SAMN05216199_3356</name>
</gene>
<keyword evidence="2" id="KW-1185">Reference proteome</keyword>
<dbReference type="InterPro" id="IPR017519">
    <property type="entry name" value="CHP03085"/>
</dbReference>
<organism evidence="1 2">
    <name type="scientific">Pedococcus cremeus</name>
    <dbReference type="NCBI Taxonomy" id="587636"/>
    <lineage>
        <taxon>Bacteria</taxon>
        <taxon>Bacillati</taxon>
        <taxon>Actinomycetota</taxon>
        <taxon>Actinomycetes</taxon>
        <taxon>Micrococcales</taxon>
        <taxon>Intrasporangiaceae</taxon>
        <taxon>Pedococcus</taxon>
    </lineage>
</organism>
<name>A0A1H9X3L0_9MICO</name>
<reference evidence="2" key="1">
    <citation type="submission" date="2016-10" db="EMBL/GenBank/DDBJ databases">
        <authorList>
            <person name="Varghese N."/>
            <person name="Submissions S."/>
        </authorList>
    </citation>
    <scope>NUCLEOTIDE SEQUENCE [LARGE SCALE GENOMIC DNA]</scope>
    <source>
        <strain evidence="2">CGMCC 1.6963</strain>
    </source>
</reference>
<dbReference type="NCBIfam" id="TIGR03085">
    <property type="entry name" value="TIGR03085 family metal-binding protein"/>
    <property type="match status" value="1"/>
</dbReference>